<evidence type="ECO:0000313" key="2">
    <source>
        <dbReference type="EMBL" id="OXS79087.1"/>
    </source>
</evidence>
<name>A0ABX4EB22_9BACI</name>
<dbReference type="SUPFAM" id="SSF81301">
    <property type="entry name" value="Nucleotidyltransferase"/>
    <property type="match status" value="1"/>
</dbReference>
<evidence type="ECO:0000259" key="1">
    <source>
        <dbReference type="Pfam" id="PF18765"/>
    </source>
</evidence>
<feature type="domain" description="Polymerase beta nucleotidyltransferase" evidence="1">
    <location>
        <begin position="19"/>
        <end position="106"/>
    </location>
</feature>
<dbReference type="SUPFAM" id="SSF81593">
    <property type="entry name" value="Nucleotidyltransferase substrate binding subunit/domain"/>
    <property type="match status" value="1"/>
</dbReference>
<proteinExistence type="predicted"/>
<dbReference type="Pfam" id="PF18765">
    <property type="entry name" value="Polbeta"/>
    <property type="match status" value="1"/>
</dbReference>
<dbReference type="InterPro" id="IPR043519">
    <property type="entry name" value="NT_sf"/>
</dbReference>
<keyword evidence="3" id="KW-1185">Reference proteome</keyword>
<dbReference type="Proteomes" id="UP000215545">
    <property type="component" value="Unassembled WGS sequence"/>
</dbReference>
<dbReference type="NCBIfam" id="TIGR01987">
    <property type="entry name" value="HI0074"/>
    <property type="match status" value="1"/>
</dbReference>
<dbReference type="Gene3D" id="1.20.120.330">
    <property type="entry name" value="Nucleotidyltransferases domain 2"/>
    <property type="match status" value="1"/>
</dbReference>
<dbReference type="InterPro" id="IPR041633">
    <property type="entry name" value="Polbeta"/>
</dbReference>
<dbReference type="CDD" id="cd05403">
    <property type="entry name" value="NT_KNTase_like"/>
    <property type="match status" value="1"/>
</dbReference>
<dbReference type="InterPro" id="IPR052930">
    <property type="entry name" value="TA_antitoxin_MntA"/>
</dbReference>
<gene>
    <name evidence="2" type="ORF">B1B05_04730</name>
</gene>
<comment type="caution">
    <text evidence="2">The sequence shown here is derived from an EMBL/GenBank/DDBJ whole genome shotgun (WGS) entry which is preliminary data.</text>
</comment>
<dbReference type="InterPro" id="IPR010235">
    <property type="entry name" value="HepT"/>
</dbReference>
<dbReference type="Pfam" id="PF08780">
    <property type="entry name" value="NTase_sub_bind"/>
    <property type="match status" value="1"/>
</dbReference>
<protein>
    <submittedName>
        <fullName evidence="2">Nucleotidyltransferase</fullName>
    </submittedName>
</protein>
<dbReference type="EMBL" id="MWSK01000002">
    <property type="protein sequence ID" value="OXS79087.1"/>
    <property type="molecule type" value="Genomic_DNA"/>
</dbReference>
<evidence type="ECO:0000313" key="3">
    <source>
        <dbReference type="Proteomes" id="UP000215545"/>
    </source>
</evidence>
<sequence length="248" mass="28804">MGGTMVLYGLKEAEFYGLVNLFKKHREVVRKVILFGSRARGDFEHTSDIDLAVLLKDPSFLLSLKDEMDQLPFIYTVDLIDYDQISNALLKKKIDEEGKTIFLTDSSGKVIDNMNKIIYKFDDFKKALTKLHESLKRDAATDDLVLDGVIQRFEFTYELSWKLMKAYLEYNGHQSVTSPRQTVKTAFKEELIEQGTEWIHMLEDRNRTSHTYDHETALAIYENIKSRYIHLFDSLQKELGQRLADEGS</sequence>
<dbReference type="Gene3D" id="3.30.460.10">
    <property type="entry name" value="Beta Polymerase, domain 2"/>
    <property type="match status" value="1"/>
</dbReference>
<reference evidence="3" key="1">
    <citation type="submission" date="2017-03" db="EMBL/GenBank/DDBJ databases">
        <title>Bacillus sp. V-88(T) DSM27956, whole genome shotgun sequencing project.</title>
        <authorList>
            <person name="Dastager S.G."/>
            <person name="Neurgaonkar P.S."/>
            <person name="Dharne M.S."/>
        </authorList>
    </citation>
    <scope>NUCLEOTIDE SEQUENCE [LARGE SCALE GENOMIC DNA]</scope>
    <source>
        <strain evidence="3">DSM 25145</strain>
    </source>
</reference>
<organism evidence="2 3">
    <name type="scientific">Domibacillus enclensis</name>
    <dbReference type="NCBI Taxonomy" id="1017273"/>
    <lineage>
        <taxon>Bacteria</taxon>
        <taxon>Bacillati</taxon>
        <taxon>Bacillota</taxon>
        <taxon>Bacilli</taxon>
        <taxon>Bacillales</taxon>
        <taxon>Bacillaceae</taxon>
        <taxon>Domibacillus</taxon>
    </lineage>
</organism>
<dbReference type="PANTHER" id="PTHR43852:SF3">
    <property type="entry name" value="NUCLEOTIDYLTRANSFERASE"/>
    <property type="match status" value="1"/>
</dbReference>
<accession>A0ABX4EB22</accession>
<dbReference type="PANTHER" id="PTHR43852">
    <property type="entry name" value="NUCLEOTIDYLTRANSFERASE"/>
    <property type="match status" value="1"/>
</dbReference>